<reference evidence="1 2" key="2">
    <citation type="submission" date="2019-04" db="EMBL/GenBank/DDBJ databases">
        <title>The genome sequence of big-headed turtle.</title>
        <authorList>
            <person name="Gong S."/>
        </authorList>
    </citation>
    <scope>NUCLEOTIDE SEQUENCE [LARGE SCALE GENOMIC DNA]</scope>
    <source>
        <strain evidence="1">DO16091913</strain>
        <tissue evidence="1">Muscle</tissue>
    </source>
</reference>
<sequence length="123" mass="13538">MGGISPAPRLPPQYLSKFFQLLLQRFPVNALLFTKLNTNVTLNLWEGEDAPSFPLSLAVVLGACDISAFLYDITLFSMEQIVMSQMEIPGSNANWNKTTTKLAQIPGKCNNLCGIRTIPPLPL</sequence>
<protein>
    <submittedName>
        <fullName evidence="1">Transcription factor E2F3</fullName>
    </submittedName>
</protein>
<name>A0A4D9EHU4_9SAUR</name>
<comment type="caution">
    <text evidence="1">The sequence shown here is derived from an EMBL/GenBank/DDBJ whole genome shotgun (WGS) entry which is preliminary data.</text>
</comment>
<reference evidence="1 2" key="1">
    <citation type="submission" date="2019-04" db="EMBL/GenBank/DDBJ databases">
        <title>Draft genome of the big-headed turtle Platysternon megacephalum.</title>
        <authorList>
            <person name="Gong S."/>
        </authorList>
    </citation>
    <scope>NUCLEOTIDE SEQUENCE [LARGE SCALE GENOMIC DNA]</scope>
    <source>
        <strain evidence="1">DO16091913</strain>
        <tissue evidence="1">Muscle</tissue>
    </source>
</reference>
<accession>A0A4D9EHU4</accession>
<gene>
    <name evidence="1" type="ORF">DR999_PMT11361</name>
</gene>
<dbReference type="Proteomes" id="UP000297703">
    <property type="component" value="Unassembled WGS sequence"/>
</dbReference>
<dbReference type="AlphaFoldDB" id="A0A4D9EHU4"/>
<organism evidence="1 2">
    <name type="scientific">Platysternon megacephalum</name>
    <name type="common">big-headed turtle</name>
    <dbReference type="NCBI Taxonomy" id="55544"/>
    <lineage>
        <taxon>Eukaryota</taxon>
        <taxon>Metazoa</taxon>
        <taxon>Chordata</taxon>
        <taxon>Craniata</taxon>
        <taxon>Vertebrata</taxon>
        <taxon>Euteleostomi</taxon>
        <taxon>Archelosauria</taxon>
        <taxon>Testudinata</taxon>
        <taxon>Testudines</taxon>
        <taxon>Cryptodira</taxon>
        <taxon>Durocryptodira</taxon>
        <taxon>Testudinoidea</taxon>
        <taxon>Platysternidae</taxon>
        <taxon>Platysternon</taxon>
    </lineage>
</organism>
<dbReference type="EMBL" id="QXTE01000105">
    <property type="protein sequence ID" value="TFK06020.1"/>
    <property type="molecule type" value="Genomic_DNA"/>
</dbReference>
<evidence type="ECO:0000313" key="1">
    <source>
        <dbReference type="EMBL" id="TFK06020.1"/>
    </source>
</evidence>
<keyword evidence="2" id="KW-1185">Reference proteome</keyword>
<proteinExistence type="predicted"/>
<evidence type="ECO:0000313" key="2">
    <source>
        <dbReference type="Proteomes" id="UP000297703"/>
    </source>
</evidence>